<accession>A0A7V2SZI7</accession>
<dbReference type="InterPro" id="IPR008867">
    <property type="entry name" value="ThiG"/>
</dbReference>
<feature type="binding site" evidence="8">
    <location>
        <begin position="184"/>
        <end position="185"/>
    </location>
    <ligand>
        <name>1-deoxy-D-xylulose 5-phosphate</name>
        <dbReference type="ChEBI" id="CHEBI:57792"/>
    </ligand>
</feature>
<evidence type="ECO:0000256" key="5">
    <source>
        <dbReference type="ARBA" id="ARBA00022977"/>
    </source>
</evidence>
<evidence type="ECO:0000256" key="2">
    <source>
        <dbReference type="ARBA" id="ARBA00004948"/>
    </source>
</evidence>
<keyword evidence="8" id="KW-0963">Cytoplasm</keyword>
<feature type="binding site" evidence="8">
    <location>
        <position position="157"/>
    </location>
    <ligand>
        <name>1-deoxy-D-xylulose 5-phosphate</name>
        <dbReference type="ChEBI" id="CHEBI:57792"/>
    </ligand>
</feature>
<dbReference type="InterPro" id="IPR013785">
    <property type="entry name" value="Aldolase_TIM"/>
</dbReference>
<evidence type="ECO:0000256" key="3">
    <source>
        <dbReference type="ARBA" id="ARBA00011960"/>
    </source>
</evidence>
<evidence type="ECO:0000256" key="6">
    <source>
        <dbReference type="ARBA" id="ARBA00023270"/>
    </source>
</evidence>
<evidence type="ECO:0000256" key="8">
    <source>
        <dbReference type="HAMAP-Rule" id="MF_00443"/>
    </source>
</evidence>
<organism evidence="10">
    <name type="scientific">Leucothrix mucor</name>
    <dbReference type="NCBI Taxonomy" id="45248"/>
    <lineage>
        <taxon>Bacteria</taxon>
        <taxon>Pseudomonadati</taxon>
        <taxon>Pseudomonadota</taxon>
        <taxon>Gammaproteobacteria</taxon>
        <taxon>Thiotrichales</taxon>
        <taxon>Thiotrichaceae</taxon>
        <taxon>Leucothrix</taxon>
    </lineage>
</organism>
<comment type="pathway">
    <text evidence="2 8">Cofactor biosynthesis; thiamine diphosphate biosynthesis.</text>
</comment>
<dbReference type="GO" id="GO:1990107">
    <property type="term" value="F:thiazole synthase activity"/>
    <property type="evidence" value="ECO:0007669"/>
    <property type="project" value="UniProtKB-EC"/>
</dbReference>
<dbReference type="EC" id="2.8.1.10" evidence="3 8"/>
<dbReference type="CDD" id="cd04728">
    <property type="entry name" value="ThiG"/>
    <property type="match status" value="1"/>
</dbReference>
<dbReference type="PANTHER" id="PTHR34266:SF2">
    <property type="entry name" value="THIAZOLE SYNTHASE"/>
    <property type="match status" value="1"/>
</dbReference>
<dbReference type="Gene3D" id="3.20.20.70">
    <property type="entry name" value="Aldolase class I"/>
    <property type="match status" value="1"/>
</dbReference>
<proteinExistence type="inferred from homology"/>
<dbReference type="AlphaFoldDB" id="A0A7V2SZI7"/>
<feature type="domain" description="Thiazole synthase ThiG" evidence="9">
    <location>
        <begin position="3"/>
        <end position="249"/>
    </location>
</feature>
<evidence type="ECO:0000256" key="4">
    <source>
        <dbReference type="ARBA" id="ARBA00022679"/>
    </source>
</evidence>
<dbReference type="Pfam" id="PF05690">
    <property type="entry name" value="ThiG"/>
    <property type="match status" value="1"/>
</dbReference>
<keyword evidence="5 8" id="KW-0784">Thiamine biosynthesis</keyword>
<dbReference type="Proteomes" id="UP000885750">
    <property type="component" value="Unassembled WGS sequence"/>
</dbReference>
<sequence>MWEIGGKQLTSRLFIGSALYPSLEIMQRAVSASEAEVITVSLRRQTSEYGNGNAFWEHIKALNINLLPNTAGCFSAKEAITTAQMAREVFDTNWIKLEVIGDEYTLQPDPFQLLEATQELISQGFEVFPYCTDDLVLCDKLVSAGCNILMPWGAPIGTGKGLMNPYALRTLRTRFKAINLLVDAGLGAPSHATQALELGFDGVLLNTAIAEAHDPVRMAKGFRDGVSAGRNAFLAGVIPERDMAQASTPTIGKPFWHNEP</sequence>
<keyword evidence="4 8" id="KW-0808">Transferase</keyword>
<dbReference type="UniPathway" id="UPA00060"/>
<feature type="active site" description="Schiff-base intermediate with DXP" evidence="8">
    <location>
        <position position="96"/>
    </location>
</feature>
<gene>
    <name evidence="8" type="primary">thiG</name>
    <name evidence="10" type="ORF">ENJ51_06165</name>
</gene>
<dbReference type="PANTHER" id="PTHR34266">
    <property type="entry name" value="THIAZOLE SYNTHASE"/>
    <property type="match status" value="1"/>
</dbReference>
<comment type="subcellular location">
    <subcellularLocation>
        <location evidence="8">Cytoplasm</location>
    </subcellularLocation>
</comment>
<dbReference type="SUPFAM" id="SSF110399">
    <property type="entry name" value="ThiG-like"/>
    <property type="match status" value="1"/>
</dbReference>
<dbReference type="InterPro" id="IPR033983">
    <property type="entry name" value="Thiazole_synthase_ThiG"/>
</dbReference>
<comment type="catalytic activity">
    <reaction evidence="7 8">
        <text>[ThiS sulfur-carrier protein]-C-terminal-Gly-aminoethanethioate + 2-iminoacetate + 1-deoxy-D-xylulose 5-phosphate = [ThiS sulfur-carrier protein]-C-terminal Gly-Gly + 2-[(2R,5Z)-2-carboxy-4-methylthiazol-5(2H)-ylidene]ethyl phosphate + 2 H2O + H(+)</text>
        <dbReference type="Rhea" id="RHEA:26297"/>
        <dbReference type="Rhea" id="RHEA-COMP:12909"/>
        <dbReference type="Rhea" id="RHEA-COMP:19908"/>
        <dbReference type="ChEBI" id="CHEBI:15377"/>
        <dbReference type="ChEBI" id="CHEBI:15378"/>
        <dbReference type="ChEBI" id="CHEBI:57792"/>
        <dbReference type="ChEBI" id="CHEBI:62899"/>
        <dbReference type="ChEBI" id="CHEBI:77846"/>
        <dbReference type="ChEBI" id="CHEBI:90778"/>
        <dbReference type="ChEBI" id="CHEBI:232372"/>
        <dbReference type="EC" id="2.8.1.10"/>
    </reaction>
</comment>
<reference evidence="10" key="1">
    <citation type="journal article" date="2020" name="mSystems">
        <title>Genome- and Community-Level Interaction Insights into Carbon Utilization and Element Cycling Functions of Hydrothermarchaeota in Hydrothermal Sediment.</title>
        <authorList>
            <person name="Zhou Z."/>
            <person name="Liu Y."/>
            <person name="Xu W."/>
            <person name="Pan J."/>
            <person name="Luo Z.H."/>
            <person name="Li M."/>
        </authorList>
    </citation>
    <scope>NUCLEOTIDE SEQUENCE [LARGE SCALE GENOMIC DNA]</scope>
    <source>
        <strain evidence="10">HyVt-493</strain>
    </source>
</reference>
<dbReference type="EMBL" id="DRMS01000233">
    <property type="protein sequence ID" value="HFC92382.1"/>
    <property type="molecule type" value="Genomic_DNA"/>
</dbReference>
<dbReference type="HAMAP" id="MF_00443">
    <property type="entry name" value="ThiG"/>
    <property type="match status" value="1"/>
</dbReference>
<protein>
    <recommendedName>
        <fullName evidence="3 8">Thiazole synthase</fullName>
        <ecNumber evidence="3 8">2.8.1.10</ecNumber>
    </recommendedName>
</protein>
<comment type="function">
    <text evidence="1 8">Catalyzes the rearrangement of 1-deoxy-D-xylulose 5-phosphate (DXP) to produce the thiazole phosphate moiety of thiamine. Sulfur is provided by the thiocarboxylate moiety of the carrier protein ThiS. In vitro, sulfur can be provided by H(2)S.</text>
</comment>
<dbReference type="GO" id="GO:0009229">
    <property type="term" value="P:thiamine diphosphate biosynthetic process"/>
    <property type="evidence" value="ECO:0007669"/>
    <property type="project" value="UniProtKB-UniRule"/>
</dbReference>
<evidence type="ECO:0000313" key="10">
    <source>
        <dbReference type="EMBL" id="HFC92382.1"/>
    </source>
</evidence>
<keyword evidence="6 8" id="KW-0704">Schiff base</keyword>
<comment type="subunit">
    <text evidence="8">Homotetramer. Forms heterodimers with either ThiH or ThiS.</text>
</comment>
<feature type="binding site" evidence="8">
    <location>
        <begin position="206"/>
        <end position="207"/>
    </location>
    <ligand>
        <name>1-deoxy-D-xylulose 5-phosphate</name>
        <dbReference type="ChEBI" id="CHEBI:57792"/>
    </ligand>
</feature>
<evidence type="ECO:0000256" key="1">
    <source>
        <dbReference type="ARBA" id="ARBA00002834"/>
    </source>
</evidence>
<evidence type="ECO:0000259" key="9">
    <source>
        <dbReference type="Pfam" id="PF05690"/>
    </source>
</evidence>
<comment type="similarity">
    <text evidence="8">Belongs to the ThiG family.</text>
</comment>
<comment type="caution">
    <text evidence="10">The sequence shown here is derived from an EMBL/GenBank/DDBJ whole genome shotgun (WGS) entry which is preliminary data.</text>
</comment>
<dbReference type="GO" id="GO:0005737">
    <property type="term" value="C:cytoplasm"/>
    <property type="evidence" value="ECO:0007669"/>
    <property type="project" value="UniProtKB-SubCell"/>
</dbReference>
<name>A0A7V2SZI7_LEUMU</name>
<evidence type="ECO:0000256" key="7">
    <source>
        <dbReference type="ARBA" id="ARBA00049897"/>
    </source>
</evidence>